<gene>
    <name evidence="2" type="ORF">D2V17_19135</name>
</gene>
<comment type="caution">
    <text evidence="2">The sequence shown here is derived from an EMBL/GenBank/DDBJ whole genome shotgun (WGS) entry which is preliminary data.</text>
</comment>
<evidence type="ECO:0000256" key="1">
    <source>
        <dbReference type="SAM" id="Phobius"/>
    </source>
</evidence>
<keyword evidence="1" id="KW-0812">Transmembrane</keyword>
<accession>A0A3A1P3J9</accession>
<keyword evidence="3" id="KW-1185">Reference proteome</keyword>
<feature type="transmembrane region" description="Helical" evidence="1">
    <location>
        <begin position="51"/>
        <end position="72"/>
    </location>
</feature>
<reference evidence="2 3" key="1">
    <citation type="submission" date="2018-08" db="EMBL/GenBank/DDBJ databases">
        <title>Erythrobacter zhengii sp.nov., a bacterium isolated from deep-sea sediment.</title>
        <authorList>
            <person name="Fang C."/>
            <person name="Wu Y.-H."/>
            <person name="Sun C."/>
            <person name="Wang H."/>
            <person name="Cheng H."/>
            <person name="Meng F.-X."/>
            <person name="Wang C.-S."/>
            <person name="Xu X.-W."/>
        </authorList>
    </citation>
    <scope>NUCLEOTIDE SEQUENCE [LARGE SCALE GENOMIC DNA]</scope>
    <source>
        <strain evidence="2 3">CCTCC AB 2015396</strain>
    </source>
</reference>
<proteinExistence type="predicted"/>
<sequence length="112" mass="11894">MPMQKSIIAGCVVGGLGLLSMGLLGGALAYLVWPVTWGLAGNPNDWRGDDVWPAMIGAGVLWGLSFPLAGYVDRRLSRAGWSVGSRRLVYGLVLWGGAALIWAFMIGTLEFA</sequence>
<dbReference type="EMBL" id="QXFM01000141">
    <property type="protein sequence ID" value="RIV80631.1"/>
    <property type="molecule type" value="Genomic_DNA"/>
</dbReference>
<name>A0A3A1P3J9_9SPHN</name>
<feature type="transmembrane region" description="Helical" evidence="1">
    <location>
        <begin position="88"/>
        <end position="109"/>
    </location>
</feature>
<evidence type="ECO:0000313" key="3">
    <source>
        <dbReference type="Proteomes" id="UP000265366"/>
    </source>
</evidence>
<protein>
    <submittedName>
        <fullName evidence="2">Uncharacterized protein</fullName>
    </submittedName>
</protein>
<evidence type="ECO:0000313" key="2">
    <source>
        <dbReference type="EMBL" id="RIV80631.1"/>
    </source>
</evidence>
<dbReference type="AlphaFoldDB" id="A0A3A1P3J9"/>
<organism evidence="2 3">
    <name type="scientific">Aurantiacibacter xanthus</name>
    <dbReference type="NCBI Taxonomy" id="1784712"/>
    <lineage>
        <taxon>Bacteria</taxon>
        <taxon>Pseudomonadati</taxon>
        <taxon>Pseudomonadota</taxon>
        <taxon>Alphaproteobacteria</taxon>
        <taxon>Sphingomonadales</taxon>
        <taxon>Erythrobacteraceae</taxon>
        <taxon>Aurantiacibacter</taxon>
    </lineage>
</organism>
<keyword evidence="1" id="KW-1133">Transmembrane helix</keyword>
<dbReference type="Proteomes" id="UP000265366">
    <property type="component" value="Unassembled WGS sequence"/>
</dbReference>
<feature type="transmembrane region" description="Helical" evidence="1">
    <location>
        <begin position="7"/>
        <end position="31"/>
    </location>
</feature>
<keyword evidence="1" id="KW-0472">Membrane</keyword>